<dbReference type="EMBL" id="JMIB01000038">
    <property type="protein sequence ID" value="KDM90106.1"/>
    <property type="molecule type" value="Genomic_DNA"/>
</dbReference>
<evidence type="ECO:0000256" key="1">
    <source>
        <dbReference type="ARBA" id="ARBA00001966"/>
    </source>
</evidence>
<evidence type="ECO:0000256" key="2">
    <source>
        <dbReference type="ARBA" id="ARBA00022691"/>
    </source>
</evidence>
<dbReference type="SFLD" id="SFLDS00029">
    <property type="entry name" value="Radical_SAM"/>
    <property type="match status" value="1"/>
</dbReference>
<organism evidence="7 8">
    <name type="scientific">Photobacterium galatheae</name>
    <dbReference type="NCBI Taxonomy" id="1654360"/>
    <lineage>
        <taxon>Bacteria</taxon>
        <taxon>Pseudomonadati</taxon>
        <taxon>Pseudomonadota</taxon>
        <taxon>Gammaproteobacteria</taxon>
        <taxon>Vibrionales</taxon>
        <taxon>Vibrionaceae</taxon>
        <taxon>Photobacterium</taxon>
    </lineage>
</organism>
<gene>
    <name evidence="7" type="ORF">EA58_19425</name>
</gene>
<name>A0A066RLV8_9GAMM</name>
<dbReference type="Gene3D" id="3.20.20.70">
    <property type="entry name" value="Aldolase class I"/>
    <property type="match status" value="1"/>
</dbReference>
<dbReference type="SUPFAM" id="SSF102114">
    <property type="entry name" value="Radical SAM enzymes"/>
    <property type="match status" value="1"/>
</dbReference>
<dbReference type="PANTHER" id="PTHR11228:SF7">
    <property type="entry name" value="PQQA PEPTIDE CYCLASE"/>
    <property type="match status" value="1"/>
</dbReference>
<accession>A0A066RLV8</accession>
<dbReference type="PANTHER" id="PTHR11228">
    <property type="entry name" value="RADICAL SAM DOMAIN PROTEIN"/>
    <property type="match status" value="1"/>
</dbReference>
<dbReference type="GO" id="GO:0003824">
    <property type="term" value="F:catalytic activity"/>
    <property type="evidence" value="ECO:0007669"/>
    <property type="project" value="InterPro"/>
</dbReference>
<dbReference type="STRING" id="1654360.EA58_19425"/>
<keyword evidence="8" id="KW-1185">Reference proteome</keyword>
<keyword evidence="3" id="KW-0479">Metal-binding</keyword>
<dbReference type="InterPro" id="IPR058240">
    <property type="entry name" value="rSAM_sf"/>
</dbReference>
<dbReference type="CDD" id="cd01335">
    <property type="entry name" value="Radical_SAM"/>
    <property type="match status" value="1"/>
</dbReference>
<dbReference type="GO" id="GO:0051536">
    <property type="term" value="F:iron-sulfur cluster binding"/>
    <property type="evidence" value="ECO:0007669"/>
    <property type="project" value="UniProtKB-KW"/>
</dbReference>
<dbReference type="Proteomes" id="UP000027192">
    <property type="component" value="Unassembled WGS sequence"/>
</dbReference>
<protein>
    <recommendedName>
        <fullName evidence="6">Radical SAM core domain-containing protein</fullName>
    </recommendedName>
</protein>
<keyword evidence="5" id="KW-0411">Iron-sulfur</keyword>
<reference evidence="7 8" key="1">
    <citation type="submission" date="2014-04" db="EMBL/GenBank/DDBJ databases">
        <title>Draft genome sequence of Photobacterium halotolerans S2753: a solonamide, ngercheumicin and holomycin producer.</title>
        <authorList>
            <person name="Machado H.R."/>
            <person name="Gram L."/>
        </authorList>
    </citation>
    <scope>NUCLEOTIDE SEQUENCE [LARGE SCALE GENOMIC DNA]</scope>
    <source>
        <strain evidence="7 8">S2753</strain>
    </source>
</reference>
<evidence type="ECO:0000313" key="8">
    <source>
        <dbReference type="Proteomes" id="UP000027192"/>
    </source>
</evidence>
<evidence type="ECO:0000313" key="7">
    <source>
        <dbReference type="EMBL" id="KDM90106.1"/>
    </source>
</evidence>
<dbReference type="RefSeq" id="WP_051642218.1">
    <property type="nucleotide sequence ID" value="NZ_JAGSGC010000026.1"/>
</dbReference>
<dbReference type="OrthoDB" id="9792276at2"/>
<comment type="cofactor">
    <cofactor evidence="1">
        <name>[4Fe-4S] cluster</name>
        <dbReference type="ChEBI" id="CHEBI:49883"/>
    </cofactor>
</comment>
<dbReference type="InterPro" id="IPR050377">
    <property type="entry name" value="Radical_SAM_PqqE_MftC-like"/>
</dbReference>
<evidence type="ECO:0000256" key="3">
    <source>
        <dbReference type="ARBA" id="ARBA00022723"/>
    </source>
</evidence>
<comment type="caution">
    <text evidence="7">The sequence shown here is derived from an EMBL/GenBank/DDBJ whole genome shotgun (WGS) entry which is preliminary data.</text>
</comment>
<dbReference type="InterPro" id="IPR007197">
    <property type="entry name" value="rSAM"/>
</dbReference>
<dbReference type="SFLD" id="SFLDG01067">
    <property type="entry name" value="SPASM/twitch_domain_containing"/>
    <property type="match status" value="1"/>
</dbReference>
<dbReference type="Pfam" id="PF04055">
    <property type="entry name" value="Radical_SAM"/>
    <property type="match status" value="1"/>
</dbReference>
<evidence type="ECO:0000256" key="5">
    <source>
        <dbReference type="ARBA" id="ARBA00023014"/>
    </source>
</evidence>
<proteinExistence type="predicted"/>
<feature type="domain" description="Radical SAM core" evidence="6">
    <location>
        <begin position="11"/>
        <end position="129"/>
    </location>
</feature>
<sequence>MITANNIAIHLTYTCPLECSHCCFQSGPKVKTRLSEEIILDTVNAIDPEKIKMVAFTGGEPFLLYSTLLKAVEIASKKGVTTRVVTSAYFATSENNARKKLKELKDFGLDEISISWDDYHEEYVDFDVVRNAFLVSKSLGIRAAINIVQDANSKWDVSRVVLEMNGHCTEEDVLCETNLNLTGRAKEKLSERNSRNNRLLGPCPYVLSGPTLNAKGNLLACCGVIEEQGPLVISNELIPSEIMSDIENSYSNLLHKWLYLRGPFALLEEIRKKFDVPIPLEEHIGGNCESCQILFGSEYFGYAVEILKDKAQEIVNEEFLLSSMNMLDAKYTIDLWGKNVVNEKIPIIQL</sequence>
<keyword evidence="2" id="KW-0949">S-adenosyl-L-methionine</keyword>
<dbReference type="GO" id="GO:0046872">
    <property type="term" value="F:metal ion binding"/>
    <property type="evidence" value="ECO:0007669"/>
    <property type="project" value="UniProtKB-KW"/>
</dbReference>
<dbReference type="InterPro" id="IPR013785">
    <property type="entry name" value="Aldolase_TIM"/>
</dbReference>
<evidence type="ECO:0000259" key="6">
    <source>
        <dbReference type="Pfam" id="PF04055"/>
    </source>
</evidence>
<dbReference type="AlphaFoldDB" id="A0A066RLV8"/>
<keyword evidence="4" id="KW-0408">Iron</keyword>
<evidence type="ECO:0000256" key="4">
    <source>
        <dbReference type="ARBA" id="ARBA00023004"/>
    </source>
</evidence>